<dbReference type="EMBL" id="JRPL02000009">
    <property type="protein sequence ID" value="TLD83343.1"/>
    <property type="molecule type" value="Genomic_DNA"/>
</dbReference>
<comment type="caution">
    <text evidence="6">The sequence shown here is derived from an EMBL/GenBank/DDBJ whole genome shotgun (WGS) entry which is preliminary data.</text>
</comment>
<feature type="transmembrane region" description="Helical" evidence="5">
    <location>
        <begin position="6"/>
        <end position="23"/>
    </location>
</feature>
<evidence type="ECO:0000256" key="4">
    <source>
        <dbReference type="ARBA" id="ARBA00023136"/>
    </source>
</evidence>
<dbReference type="RefSeq" id="WP_052096566.1">
    <property type="nucleotide sequence ID" value="NZ_FZNG01000008.1"/>
</dbReference>
<feature type="transmembrane region" description="Helical" evidence="5">
    <location>
        <begin position="107"/>
        <end position="128"/>
    </location>
</feature>
<evidence type="ECO:0000256" key="3">
    <source>
        <dbReference type="ARBA" id="ARBA00022989"/>
    </source>
</evidence>
<dbReference type="Proteomes" id="UP000029878">
    <property type="component" value="Unassembled WGS sequence"/>
</dbReference>
<evidence type="ECO:0000256" key="5">
    <source>
        <dbReference type="SAM" id="Phobius"/>
    </source>
</evidence>
<name>A0A4U8SB69_9HELI</name>
<feature type="transmembrane region" description="Helical" evidence="5">
    <location>
        <begin position="67"/>
        <end position="95"/>
    </location>
</feature>
<gene>
    <name evidence="6" type="ORF">LS81_005245</name>
</gene>
<dbReference type="OrthoDB" id="5325224at2"/>
<dbReference type="AlphaFoldDB" id="A0A4U8SB69"/>
<accession>A0A4U8SB69</accession>
<keyword evidence="2 5" id="KW-0812">Transmembrane</keyword>
<sequence>METKHYVDICVVIIVAVLGLRGLKNGLIHEIMGVIGIVLGIYFASRYCVEGARYIELAGLSFENKHVLFMLTFILILACVWIGFLVLGVIIARFVVILPEIAVINYFGGYVFSALKYFVILCVIVYGLTQVGFLKEPIKNLTEGSKSYPIMYEVAEKIMNIETLKDLQKQYMQVEETATEAVKNIIK</sequence>
<dbReference type="GO" id="GO:0016020">
    <property type="term" value="C:membrane"/>
    <property type="evidence" value="ECO:0007669"/>
    <property type="project" value="UniProtKB-SubCell"/>
</dbReference>
<organism evidence="6 7">
    <name type="scientific">Helicobacter trogontum</name>
    <dbReference type="NCBI Taxonomy" id="50960"/>
    <lineage>
        <taxon>Bacteria</taxon>
        <taxon>Pseudomonadati</taxon>
        <taxon>Campylobacterota</taxon>
        <taxon>Epsilonproteobacteria</taxon>
        <taxon>Campylobacterales</taxon>
        <taxon>Helicobacteraceae</taxon>
        <taxon>Helicobacter</taxon>
    </lineage>
</organism>
<dbReference type="Pfam" id="PF02674">
    <property type="entry name" value="Colicin_V"/>
    <property type="match status" value="1"/>
</dbReference>
<evidence type="ECO:0000256" key="1">
    <source>
        <dbReference type="ARBA" id="ARBA00004141"/>
    </source>
</evidence>
<dbReference type="InterPro" id="IPR003825">
    <property type="entry name" value="Colicin-V_CvpA"/>
</dbReference>
<reference evidence="6 7" key="1">
    <citation type="journal article" date="2014" name="Genome Announc.">
        <title>Draft genome sequences of eight enterohepatic helicobacter species isolated from both laboratory and wild rodents.</title>
        <authorList>
            <person name="Sheh A."/>
            <person name="Shen Z."/>
            <person name="Fox J.G."/>
        </authorList>
    </citation>
    <scope>NUCLEOTIDE SEQUENCE [LARGE SCALE GENOMIC DNA]</scope>
    <source>
        <strain evidence="6 7">ATCC 700114</strain>
    </source>
</reference>
<comment type="subcellular location">
    <subcellularLocation>
        <location evidence="1">Membrane</location>
        <topology evidence="1">Multi-pass membrane protein</topology>
    </subcellularLocation>
</comment>
<keyword evidence="4 5" id="KW-0472">Membrane</keyword>
<protein>
    <submittedName>
        <fullName evidence="6">CvpA family protein</fullName>
    </submittedName>
</protein>
<evidence type="ECO:0000313" key="7">
    <source>
        <dbReference type="Proteomes" id="UP000029878"/>
    </source>
</evidence>
<evidence type="ECO:0000313" key="6">
    <source>
        <dbReference type="EMBL" id="TLD83343.1"/>
    </source>
</evidence>
<evidence type="ECO:0000256" key="2">
    <source>
        <dbReference type="ARBA" id="ARBA00022692"/>
    </source>
</evidence>
<feature type="transmembrane region" description="Helical" evidence="5">
    <location>
        <begin position="30"/>
        <end position="47"/>
    </location>
</feature>
<keyword evidence="3 5" id="KW-1133">Transmembrane helix</keyword>
<dbReference type="GO" id="GO:0009403">
    <property type="term" value="P:toxin biosynthetic process"/>
    <property type="evidence" value="ECO:0007669"/>
    <property type="project" value="InterPro"/>
</dbReference>
<proteinExistence type="predicted"/>